<sequence>IAPNYSQVNRTFKTMEDLLRYSSCNEILASWPLTIDVLMGLTKSFSISVNSLNNFEVNVNLIIDEPRGEMHFNEDGESLKKEFLYH</sequence>
<comment type="caution">
    <text evidence="1">The sequence shown here is derived from an EMBL/GenBank/DDBJ whole genome shotgun (WGS) entry which is preliminary data.</text>
</comment>
<dbReference type="EMBL" id="QZAA01000257">
    <property type="protein sequence ID" value="RQD73417.1"/>
    <property type="molecule type" value="Genomic_DNA"/>
</dbReference>
<proteinExistence type="predicted"/>
<feature type="non-terminal residue" evidence="1">
    <location>
        <position position="1"/>
    </location>
</feature>
<dbReference type="AlphaFoldDB" id="A0A424YAA9"/>
<dbReference type="Proteomes" id="UP000285138">
    <property type="component" value="Unassembled WGS sequence"/>
</dbReference>
<organism evidence="1 2">
    <name type="scientific">Candidatus Syntrophonatronum acetioxidans</name>
    <dbReference type="NCBI Taxonomy" id="1795816"/>
    <lineage>
        <taxon>Bacteria</taxon>
        <taxon>Bacillati</taxon>
        <taxon>Bacillota</taxon>
        <taxon>Clostridia</taxon>
        <taxon>Eubacteriales</taxon>
        <taxon>Syntrophomonadaceae</taxon>
        <taxon>Candidatus Syntrophonatronum</taxon>
    </lineage>
</organism>
<name>A0A424YAA9_9FIRM</name>
<accession>A0A424YAA9</accession>
<gene>
    <name evidence="1" type="ORF">D5R97_09360</name>
</gene>
<evidence type="ECO:0000313" key="2">
    <source>
        <dbReference type="Proteomes" id="UP000285138"/>
    </source>
</evidence>
<reference evidence="1 2" key="1">
    <citation type="submission" date="2018-08" db="EMBL/GenBank/DDBJ databases">
        <title>The metabolism and importance of syntrophic acetate oxidation coupled to methane or sulfide production in haloalkaline environments.</title>
        <authorList>
            <person name="Timmers P.H.A."/>
            <person name="Vavourakis C.D."/>
            <person name="Sorokin D.Y."/>
            <person name="Sinninghe Damste J.S."/>
            <person name="Muyzer G."/>
            <person name="Stams A.J.M."/>
            <person name="Plugge C.M."/>
        </authorList>
    </citation>
    <scope>NUCLEOTIDE SEQUENCE [LARGE SCALE GENOMIC DNA]</scope>
    <source>
        <strain evidence="1">MSAO_Bac1</strain>
    </source>
</reference>
<protein>
    <submittedName>
        <fullName evidence="1">Uncharacterized protein</fullName>
    </submittedName>
</protein>
<evidence type="ECO:0000313" key="1">
    <source>
        <dbReference type="EMBL" id="RQD73417.1"/>
    </source>
</evidence>